<organism evidence="1 2">
    <name type="scientific">Gigaspora margarita</name>
    <dbReference type="NCBI Taxonomy" id="4874"/>
    <lineage>
        <taxon>Eukaryota</taxon>
        <taxon>Fungi</taxon>
        <taxon>Fungi incertae sedis</taxon>
        <taxon>Mucoromycota</taxon>
        <taxon>Glomeromycotina</taxon>
        <taxon>Glomeromycetes</taxon>
        <taxon>Diversisporales</taxon>
        <taxon>Gigasporaceae</taxon>
        <taxon>Gigaspora</taxon>
    </lineage>
</organism>
<keyword evidence="2" id="KW-1185">Reference proteome</keyword>
<evidence type="ECO:0000313" key="1">
    <source>
        <dbReference type="EMBL" id="CAG8851965.1"/>
    </source>
</evidence>
<name>A0ABN7XAF8_GIGMA</name>
<dbReference type="Proteomes" id="UP000789901">
    <property type="component" value="Unassembled WGS sequence"/>
</dbReference>
<evidence type="ECO:0000313" key="2">
    <source>
        <dbReference type="Proteomes" id="UP000789901"/>
    </source>
</evidence>
<comment type="caution">
    <text evidence="1">The sequence shown here is derived from an EMBL/GenBank/DDBJ whole genome shotgun (WGS) entry which is preliminary data.</text>
</comment>
<protein>
    <submittedName>
        <fullName evidence="1">36615_t:CDS:1</fullName>
    </submittedName>
</protein>
<reference evidence="1 2" key="1">
    <citation type="submission" date="2021-06" db="EMBL/GenBank/DDBJ databases">
        <authorList>
            <person name="Kallberg Y."/>
            <person name="Tangrot J."/>
            <person name="Rosling A."/>
        </authorList>
    </citation>
    <scope>NUCLEOTIDE SEQUENCE [LARGE SCALE GENOMIC DNA]</scope>
    <source>
        <strain evidence="1 2">120-4 pot B 10/14</strain>
    </source>
</reference>
<sequence>RRIRIRAEKFYIPRILQHQVPKICFLSFKPKIDKDKSFNFQKILPSKPKNLLTEYLQLSESNSTSTSTHGISDFENAFSLSFLRDDIAK</sequence>
<accession>A0ABN7XAF8</accession>
<feature type="non-terminal residue" evidence="1">
    <location>
        <position position="1"/>
    </location>
</feature>
<dbReference type="EMBL" id="CAJVQB010108914">
    <property type="protein sequence ID" value="CAG8851965.1"/>
    <property type="molecule type" value="Genomic_DNA"/>
</dbReference>
<proteinExistence type="predicted"/>
<gene>
    <name evidence="1" type="ORF">GMARGA_LOCUS41005</name>
</gene>